<dbReference type="PANTHER" id="PTHR43540:SF6">
    <property type="entry name" value="ISOCHORISMATASE-LIKE DOMAIN-CONTAINING PROTEIN"/>
    <property type="match status" value="1"/>
</dbReference>
<feature type="domain" description="Isochorismatase-like" evidence="2">
    <location>
        <begin position="10"/>
        <end position="178"/>
    </location>
</feature>
<dbReference type="CDD" id="cd00431">
    <property type="entry name" value="cysteine_hydrolases"/>
    <property type="match status" value="1"/>
</dbReference>
<dbReference type="EMBL" id="JASATX010000001">
    <property type="protein sequence ID" value="MDI2098287.1"/>
    <property type="molecule type" value="Genomic_DNA"/>
</dbReference>
<accession>A0AAW6T3G5</accession>
<comment type="caution">
    <text evidence="3">The sequence shown here is derived from an EMBL/GenBank/DDBJ whole genome shotgun (WGS) entry which is preliminary data.</text>
</comment>
<evidence type="ECO:0000259" key="2">
    <source>
        <dbReference type="Pfam" id="PF00857"/>
    </source>
</evidence>
<dbReference type="Pfam" id="PF00857">
    <property type="entry name" value="Isochorismatase"/>
    <property type="match status" value="1"/>
</dbReference>
<gene>
    <name evidence="3" type="ORF">QF206_04815</name>
</gene>
<dbReference type="Proteomes" id="UP001321506">
    <property type="component" value="Unassembled WGS sequence"/>
</dbReference>
<name>A0AAW6T3G5_9MICO</name>
<dbReference type="RefSeq" id="WP_281488031.1">
    <property type="nucleotide sequence ID" value="NZ_JASATX010000001.1"/>
</dbReference>
<dbReference type="Gene3D" id="3.40.50.850">
    <property type="entry name" value="Isochorismatase-like"/>
    <property type="match status" value="1"/>
</dbReference>
<sequence length="202" mass="21217">MNHPASTDSTALVVVDMQRVFASPDSEWHVRGYEGAAAHVTRLVAQFSGPVVWTKFVRDPDERGSWGAYYDRWSGCREEPGSPAWDLTLPTAESHEVLALPTFSKWGAELAALTGDADQLIVCGVATDCCVLSTVLGAVDAGKAVTVVTDACAGITDTAHEQAIALMQLLSPMVTLATTAQLVGGSAQRRGAESAQASAESP</sequence>
<evidence type="ECO:0000313" key="3">
    <source>
        <dbReference type="EMBL" id="MDI2098287.1"/>
    </source>
</evidence>
<evidence type="ECO:0000313" key="4">
    <source>
        <dbReference type="Proteomes" id="UP001321506"/>
    </source>
</evidence>
<dbReference type="InterPro" id="IPR000868">
    <property type="entry name" value="Isochorismatase-like_dom"/>
</dbReference>
<dbReference type="InterPro" id="IPR050272">
    <property type="entry name" value="Isochorismatase-like_hydrls"/>
</dbReference>
<keyword evidence="1 3" id="KW-0378">Hydrolase</keyword>
<dbReference type="SUPFAM" id="SSF52499">
    <property type="entry name" value="Isochorismatase-like hydrolases"/>
    <property type="match status" value="1"/>
</dbReference>
<evidence type="ECO:0000256" key="1">
    <source>
        <dbReference type="ARBA" id="ARBA00022801"/>
    </source>
</evidence>
<dbReference type="PANTHER" id="PTHR43540">
    <property type="entry name" value="PEROXYUREIDOACRYLATE/UREIDOACRYLATE AMIDOHYDROLASE-RELATED"/>
    <property type="match status" value="1"/>
</dbReference>
<protein>
    <submittedName>
        <fullName evidence="3">Cysteine hydrolase</fullName>
    </submittedName>
</protein>
<keyword evidence="4" id="KW-1185">Reference proteome</keyword>
<dbReference type="InterPro" id="IPR036380">
    <property type="entry name" value="Isochorismatase-like_sf"/>
</dbReference>
<dbReference type="GO" id="GO:0016787">
    <property type="term" value="F:hydrolase activity"/>
    <property type="evidence" value="ECO:0007669"/>
    <property type="project" value="UniProtKB-KW"/>
</dbReference>
<proteinExistence type="predicted"/>
<organism evidence="3 4">
    <name type="scientific">Ruicaihuangia caeni</name>
    <dbReference type="NCBI Taxonomy" id="3042517"/>
    <lineage>
        <taxon>Bacteria</taxon>
        <taxon>Bacillati</taxon>
        <taxon>Actinomycetota</taxon>
        <taxon>Actinomycetes</taxon>
        <taxon>Micrococcales</taxon>
        <taxon>Microbacteriaceae</taxon>
        <taxon>Ruicaihuangia</taxon>
    </lineage>
</organism>
<dbReference type="AlphaFoldDB" id="A0AAW6T3G5"/>
<reference evidence="3 4" key="1">
    <citation type="submission" date="2023-04" db="EMBL/GenBank/DDBJ databases">
        <title>Klugiella caeni sp. nov. isolated from the sludge of biochemical tank.</title>
        <authorList>
            <person name="Geng K."/>
        </authorList>
    </citation>
    <scope>NUCLEOTIDE SEQUENCE [LARGE SCALE GENOMIC DNA]</scope>
    <source>
        <strain evidence="3 4">YN-L-19</strain>
    </source>
</reference>